<feature type="compositionally biased region" description="Polar residues" evidence="2">
    <location>
        <begin position="153"/>
        <end position="167"/>
    </location>
</feature>
<reference evidence="3" key="1">
    <citation type="submission" date="2020-11" db="EMBL/GenBank/DDBJ databases">
        <authorList>
            <person name="Tran Van P."/>
        </authorList>
    </citation>
    <scope>NUCLEOTIDE SEQUENCE</scope>
</reference>
<evidence type="ECO:0008006" key="4">
    <source>
        <dbReference type="Google" id="ProtNLM"/>
    </source>
</evidence>
<name>A0A7R9EH64_9NEOP</name>
<keyword evidence="1" id="KW-1015">Disulfide bond</keyword>
<protein>
    <recommendedName>
        <fullName evidence="4">Sushi domain-containing protein</fullName>
    </recommendedName>
</protein>
<evidence type="ECO:0000256" key="2">
    <source>
        <dbReference type="SAM" id="MobiDB-lite"/>
    </source>
</evidence>
<organism evidence="3">
    <name type="scientific">Timema monikensis</name>
    <dbReference type="NCBI Taxonomy" id="170555"/>
    <lineage>
        <taxon>Eukaryota</taxon>
        <taxon>Metazoa</taxon>
        <taxon>Ecdysozoa</taxon>
        <taxon>Arthropoda</taxon>
        <taxon>Hexapoda</taxon>
        <taxon>Insecta</taxon>
        <taxon>Pterygota</taxon>
        <taxon>Neoptera</taxon>
        <taxon>Polyneoptera</taxon>
        <taxon>Phasmatodea</taxon>
        <taxon>Timematodea</taxon>
        <taxon>Timematoidea</taxon>
        <taxon>Timematidae</taxon>
        <taxon>Timema</taxon>
    </lineage>
</organism>
<gene>
    <name evidence="3" type="ORF">TMSB3V08_LOCUS10571</name>
</gene>
<dbReference type="EMBL" id="OB796904">
    <property type="protein sequence ID" value="CAD7433907.1"/>
    <property type="molecule type" value="Genomic_DNA"/>
</dbReference>
<dbReference type="AlphaFoldDB" id="A0A7R9EH64"/>
<evidence type="ECO:0000313" key="3">
    <source>
        <dbReference type="EMBL" id="CAD7433907.1"/>
    </source>
</evidence>
<evidence type="ECO:0000256" key="1">
    <source>
        <dbReference type="ARBA" id="ARBA00023157"/>
    </source>
</evidence>
<feature type="region of interest" description="Disordered" evidence="2">
    <location>
        <begin position="153"/>
        <end position="175"/>
    </location>
</feature>
<sequence length="195" mass="22900">MKRTKPTQGLVSTVSRQVAMEVWWPWKFGGYRSLVAMEVWWPWKFVGHGSLVAIEVWWPWKFGGYRSLVAMEVWWPWKRRNPEKPNNRYLVAVYRCEEGHELRDPGVDRVYCSKDHWVGETPVCVTTGESRDYYHSTVHYQQVSHETITIAQSTTNRGPESPSSDSQHAWRAAGWNKREERDNLCEGEITCVRGR</sequence>
<dbReference type="InterPro" id="IPR035976">
    <property type="entry name" value="Sushi/SCR/CCP_sf"/>
</dbReference>
<proteinExistence type="predicted"/>
<dbReference type="SUPFAM" id="SSF57535">
    <property type="entry name" value="Complement control module/SCR domain"/>
    <property type="match status" value="1"/>
</dbReference>
<accession>A0A7R9EH64</accession>